<keyword evidence="3" id="KW-1185">Reference proteome</keyword>
<organism evidence="2">
    <name type="scientific">Medioppia subpectinata</name>
    <dbReference type="NCBI Taxonomy" id="1979941"/>
    <lineage>
        <taxon>Eukaryota</taxon>
        <taxon>Metazoa</taxon>
        <taxon>Ecdysozoa</taxon>
        <taxon>Arthropoda</taxon>
        <taxon>Chelicerata</taxon>
        <taxon>Arachnida</taxon>
        <taxon>Acari</taxon>
        <taxon>Acariformes</taxon>
        <taxon>Sarcoptiformes</taxon>
        <taxon>Oribatida</taxon>
        <taxon>Brachypylina</taxon>
        <taxon>Oppioidea</taxon>
        <taxon>Oppiidae</taxon>
        <taxon>Medioppia</taxon>
    </lineage>
</organism>
<evidence type="ECO:0000313" key="2">
    <source>
        <dbReference type="EMBL" id="CAD7632899.1"/>
    </source>
</evidence>
<dbReference type="OrthoDB" id="6496117at2759"/>
<dbReference type="Proteomes" id="UP000759131">
    <property type="component" value="Unassembled WGS sequence"/>
</dbReference>
<gene>
    <name evidence="2" type="ORF">OSB1V03_LOCUS13299</name>
</gene>
<dbReference type="AlphaFoldDB" id="A0A7R9L186"/>
<feature type="region of interest" description="Disordered" evidence="1">
    <location>
        <begin position="378"/>
        <end position="418"/>
    </location>
</feature>
<evidence type="ECO:0000256" key="1">
    <source>
        <dbReference type="SAM" id="MobiDB-lite"/>
    </source>
</evidence>
<feature type="non-terminal residue" evidence="2">
    <location>
        <position position="1"/>
    </location>
</feature>
<reference evidence="2" key="1">
    <citation type="submission" date="2020-11" db="EMBL/GenBank/DDBJ databases">
        <authorList>
            <person name="Tran Van P."/>
        </authorList>
    </citation>
    <scope>NUCLEOTIDE SEQUENCE</scope>
</reference>
<proteinExistence type="predicted"/>
<dbReference type="EMBL" id="OC866334">
    <property type="protein sequence ID" value="CAD7632899.1"/>
    <property type="molecule type" value="Genomic_DNA"/>
</dbReference>
<feature type="non-terminal residue" evidence="2">
    <location>
        <position position="622"/>
    </location>
</feature>
<sequence length="622" mass="71705">LFNFFESYLNKSDKTDAEEEPDLALNDHFSQFMANRGPKTPMANRSVRRISCFADIENQKGVLRQSSPNRKCDQSMDESMSEVTLPWNLNDMNEKEVMDLMNTLEEEVAHKEANCPQLMATSLRENFDKQMLLFNDAIEELEKTFNGSLQEIGVKSAEERSDHSTHSVHDCDLHNDYDNQKLFNFFESYLNKSDKTDAEEEPDLALNDHFSQFMANRGPKTPMANRSVRRISCFADIENQKGVLRQSSPNRKCDQSMDESMSEVTLPWNLNDMNEKEVIDLINTLEEELDHKAADCPQLMATSLRENFDKQLLLFNDAIEELEKTFNNSLQEIGVKSTEERYYSQSALCVKFSYPHRALPTLPAMAYSSYYGGNRRDNNTESGMYARDGSPPRQQSYGGRRSPQMGRIPKINPTSSLDDLRSEFNRITDDTPLKVEDMTWEKMGTKVQDILEKRTNDPNNEGEQVFPAPMRKRNRDKRDMPLIINGNIVPRKDALLIDLVLNNKSTLDAQLTLTKHPVVGLEYMIEYIDPEGMSPRIYYCRLCKQFNTCASVMEHVTGYNHRVRFIANKYPNQAKTYLLPDGRRANRNVALMRMAQGRAQELELVYGRGDFEIRHEKVTIPD</sequence>
<dbReference type="EMBL" id="CAJPIZ010011759">
    <property type="protein sequence ID" value="CAG2113329.1"/>
    <property type="molecule type" value="Genomic_DNA"/>
</dbReference>
<evidence type="ECO:0000313" key="3">
    <source>
        <dbReference type="Proteomes" id="UP000759131"/>
    </source>
</evidence>
<name>A0A7R9L186_9ACAR</name>
<accession>A0A7R9L186</accession>
<protein>
    <submittedName>
        <fullName evidence="2">Uncharacterized protein</fullName>
    </submittedName>
</protein>